<reference evidence="3" key="1">
    <citation type="submission" date="2016-10" db="EMBL/GenBank/DDBJ databases">
        <authorList>
            <person name="Varghese N."/>
            <person name="Submissions S."/>
        </authorList>
    </citation>
    <scope>NUCLEOTIDE SEQUENCE [LARGE SCALE GENOMIC DNA]</scope>
    <source>
        <strain evidence="3">IBRC-M10078</strain>
    </source>
</reference>
<keyword evidence="1" id="KW-0812">Transmembrane</keyword>
<dbReference type="OrthoDB" id="2626715at2"/>
<feature type="transmembrane region" description="Helical" evidence="1">
    <location>
        <begin position="129"/>
        <end position="146"/>
    </location>
</feature>
<keyword evidence="3" id="KW-1185">Reference proteome</keyword>
<name>A0A1H0PHY4_9BACI</name>
<evidence type="ECO:0000256" key="1">
    <source>
        <dbReference type="SAM" id="Phobius"/>
    </source>
</evidence>
<accession>A0A1H0PHY4</accession>
<evidence type="ECO:0000313" key="3">
    <source>
        <dbReference type="Proteomes" id="UP000199159"/>
    </source>
</evidence>
<proteinExistence type="predicted"/>
<organism evidence="2 3">
    <name type="scientific">Litchfieldia salsa</name>
    <dbReference type="NCBI Taxonomy" id="930152"/>
    <lineage>
        <taxon>Bacteria</taxon>
        <taxon>Bacillati</taxon>
        <taxon>Bacillota</taxon>
        <taxon>Bacilli</taxon>
        <taxon>Bacillales</taxon>
        <taxon>Bacillaceae</taxon>
        <taxon>Litchfieldia</taxon>
    </lineage>
</organism>
<keyword evidence="1" id="KW-0472">Membrane</keyword>
<dbReference type="EMBL" id="FNJU01000001">
    <property type="protein sequence ID" value="SDP04279.1"/>
    <property type="molecule type" value="Genomic_DNA"/>
</dbReference>
<evidence type="ECO:0000313" key="2">
    <source>
        <dbReference type="EMBL" id="SDP04279.1"/>
    </source>
</evidence>
<keyword evidence="1" id="KW-1133">Transmembrane helix</keyword>
<feature type="transmembrane region" description="Helical" evidence="1">
    <location>
        <begin position="6"/>
        <end position="24"/>
    </location>
</feature>
<dbReference type="RefSeq" id="WP_090849370.1">
    <property type="nucleotide sequence ID" value="NZ_FNJU01000001.1"/>
</dbReference>
<feature type="transmembrane region" description="Helical" evidence="1">
    <location>
        <begin position="97"/>
        <end position="117"/>
    </location>
</feature>
<sequence>MNFVVFFFISWLVVLFYGVMKKKLNLIESTLIFLISLVISINFSWIVINEWNLITLTNKGLPYSAFLLNRSIIIPFIILILLNFVMMTNKLLNKLMILMAGVLLLVGISFLSTSLNVTDFNKWSLWYESIYFLSLGLIAIIAYELFNKAFRNVVRDK</sequence>
<feature type="transmembrane region" description="Helical" evidence="1">
    <location>
        <begin position="31"/>
        <end position="48"/>
    </location>
</feature>
<gene>
    <name evidence="2" type="ORF">SAMN05216565_101313</name>
</gene>
<dbReference type="STRING" id="930152.SAMN05216565_101313"/>
<dbReference type="Proteomes" id="UP000199159">
    <property type="component" value="Unassembled WGS sequence"/>
</dbReference>
<feature type="transmembrane region" description="Helical" evidence="1">
    <location>
        <begin position="60"/>
        <end position="85"/>
    </location>
</feature>
<dbReference type="AlphaFoldDB" id="A0A1H0PHY4"/>
<protein>
    <submittedName>
        <fullName evidence="2">Uncharacterized protein</fullName>
    </submittedName>
</protein>